<feature type="compositionally biased region" description="Basic and acidic residues" evidence="1">
    <location>
        <begin position="106"/>
        <end position="119"/>
    </location>
</feature>
<sequence>MDTPQQALDALQREVNLILESTGRLFAAANNSAPEAALARASRLKQQLPVSNNRFHQALDVLDEELQFAKAVMRRDLAVARANSNVKPEVKQDDASANALSVSVKPEPEAQTKEVKTEDVATEQQASQPESATQSQPQQLKSPKKRSSPSLEDDTSLEPEAKKQAVGEEKPVASDVPPSDVKLELDTKAPEQPDTDQATEDKAPHTATFSNTGDLDSLFNDPASAGGLGGDNGDAPDFSTSADLNAEFDFGSFTADLDANASNDNDNISALLPGLQDYANNTANVDQDFSSIFNTDATANPTDQTNNTGTGGTDDQTGGTQQDTAFDDFFDLTFDMNGDGAENQNGGNSFDFDFS</sequence>
<keyword evidence="3" id="KW-1185">Reference proteome</keyword>
<protein>
    <submittedName>
        <fullName evidence="2">Uncharacterized protein</fullName>
    </submittedName>
</protein>
<comment type="caution">
    <text evidence="2">The sequence shown here is derived from an EMBL/GenBank/DDBJ whole genome shotgun (WGS) entry which is preliminary data.</text>
</comment>
<dbReference type="GeneID" id="96002699"/>
<organism evidence="2 3">
    <name type="scientific">Cladosporium halotolerans</name>
    <dbReference type="NCBI Taxonomy" id="1052096"/>
    <lineage>
        <taxon>Eukaryota</taxon>
        <taxon>Fungi</taxon>
        <taxon>Dikarya</taxon>
        <taxon>Ascomycota</taxon>
        <taxon>Pezizomycotina</taxon>
        <taxon>Dothideomycetes</taxon>
        <taxon>Dothideomycetidae</taxon>
        <taxon>Cladosporiales</taxon>
        <taxon>Cladosporiaceae</taxon>
        <taxon>Cladosporium</taxon>
    </lineage>
</organism>
<evidence type="ECO:0000313" key="2">
    <source>
        <dbReference type="EMBL" id="KAL1589860.1"/>
    </source>
</evidence>
<evidence type="ECO:0000256" key="1">
    <source>
        <dbReference type="SAM" id="MobiDB-lite"/>
    </source>
</evidence>
<dbReference type="Proteomes" id="UP000803884">
    <property type="component" value="Unassembled WGS sequence"/>
</dbReference>
<gene>
    <name evidence="2" type="ORF">WHR41_01255</name>
</gene>
<feature type="region of interest" description="Disordered" evidence="1">
    <location>
        <begin position="336"/>
        <end position="355"/>
    </location>
</feature>
<name>A0AB34KYL6_9PEZI</name>
<feature type="compositionally biased region" description="Polar residues" evidence="1">
    <location>
        <begin position="122"/>
        <end position="133"/>
    </location>
</feature>
<accession>A0AB34KYL6</accession>
<evidence type="ECO:0000313" key="3">
    <source>
        <dbReference type="Proteomes" id="UP000803884"/>
    </source>
</evidence>
<feature type="region of interest" description="Disordered" evidence="1">
    <location>
        <begin position="295"/>
        <end position="323"/>
    </location>
</feature>
<reference evidence="2 3" key="1">
    <citation type="journal article" date="2020" name="Microbiol. Resour. Announc.">
        <title>Draft Genome Sequence of a Cladosporium Species Isolated from the Mesophotic Ascidian Didemnum maculosum.</title>
        <authorList>
            <person name="Gioti A."/>
            <person name="Siaperas R."/>
            <person name="Nikolaivits E."/>
            <person name="Le Goff G."/>
            <person name="Ouazzani J."/>
            <person name="Kotoulas G."/>
            <person name="Topakas E."/>
        </authorList>
    </citation>
    <scope>NUCLEOTIDE SEQUENCE [LARGE SCALE GENOMIC DNA]</scope>
    <source>
        <strain evidence="2 3">TM138-S3</strain>
    </source>
</reference>
<feature type="compositionally biased region" description="Basic and acidic residues" evidence="1">
    <location>
        <begin position="181"/>
        <end position="191"/>
    </location>
</feature>
<dbReference type="AlphaFoldDB" id="A0AB34KYL6"/>
<feature type="compositionally biased region" description="Basic and acidic residues" evidence="1">
    <location>
        <begin position="159"/>
        <end position="172"/>
    </location>
</feature>
<dbReference type="RefSeq" id="XP_069232965.1">
    <property type="nucleotide sequence ID" value="XM_069369861.1"/>
</dbReference>
<feature type="region of interest" description="Disordered" evidence="1">
    <location>
        <begin position="83"/>
        <end position="240"/>
    </location>
</feature>
<dbReference type="EMBL" id="JAAQHG020000003">
    <property type="protein sequence ID" value="KAL1589860.1"/>
    <property type="molecule type" value="Genomic_DNA"/>
</dbReference>
<feature type="compositionally biased region" description="Low complexity" evidence="1">
    <location>
        <begin position="302"/>
        <end position="323"/>
    </location>
</feature>
<proteinExistence type="predicted"/>